<dbReference type="GO" id="GO:0003697">
    <property type="term" value="F:single-stranded DNA binding"/>
    <property type="evidence" value="ECO:0007669"/>
    <property type="project" value="TreeGrafter"/>
</dbReference>
<dbReference type="OMA" id="VHVEMNN"/>
<keyword evidence="10" id="KW-0234">DNA repair</keyword>
<accession>A0A674PF25</accession>
<evidence type="ECO:0000256" key="1">
    <source>
        <dbReference type="ARBA" id="ARBA00004123"/>
    </source>
</evidence>
<evidence type="ECO:0000256" key="3">
    <source>
        <dbReference type="ARBA" id="ARBA00006793"/>
    </source>
</evidence>
<keyword evidence="7" id="KW-0067">ATP-binding</keyword>
<feature type="region of interest" description="Disordered" evidence="16">
    <location>
        <begin position="1"/>
        <end position="31"/>
    </location>
</feature>
<gene>
    <name evidence="18" type="primary">si:dkey-119f1.1</name>
</gene>
<comment type="subcellular location">
    <subcellularLocation>
        <location evidence="2">Chromosome</location>
    </subcellularLocation>
    <subcellularLocation>
        <location evidence="1">Nucleus</location>
    </subcellularLocation>
</comment>
<organism evidence="18 19">
    <name type="scientific">Takifugu rubripes</name>
    <name type="common">Japanese pufferfish</name>
    <name type="synonym">Fugu rubripes</name>
    <dbReference type="NCBI Taxonomy" id="31033"/>
    <lineage>
        <taxon>Eukaryota</taxon>
        <taxon>Metazoa</taxon>
        <taxon>Chordata</taxon>
        <taxon>Craniata</taxon>
        <taxon>Vertebrata</taxon>
        <taxon>Euteleostomi</taxon>
        <taxon>Actinopterygii</taxon>
        <taxon>Neopterygii</taxon>
        <taxon>Teleostei</taxon>
        <taxon>Neoteleostei</taxon>
        <taxon>Acanthomorphata</taxon>
        <taxon>Eupercaria</taxon>
        <taxon>Tetraodontiformes</taxon>
        <taxon>Tetradontoidea</taxon>
        <taxon>Tetraodontidae</taxon>
        <taxon>Takifugu</taxon>
    </lineage>
</organism>
<evidence type="ECO:0000256" key="15">
    <source>
        <dbReference type="SAM" id="Coils"/>
    </source>
</evidence>
<evidence type="ECO:0000256" key="12">
    <source>
        <dbReference type="ARBA" id="ARBA00053909"/>
    </source>
</evidence>
<dbReference type="InParanoid" id="A0A674PF25"/>
<dbReference type="FunFam" id="3.40.50.300:FF:003232">
    <property type="entry name" value="Structural maintenance of chromosomes 6, gene 1"/>
    <property type="match status" value="1"/>
</dbReference>
<dbReference type="Pfam" id="PF02463">
    <property type="entry name" value="SMC_N"/>
    <property type="match status" value="1"/>
</dbReference>
<evidence type="ECO:0000256" key="4">
    <source>
        <dbReference type="ARBA" id="ARBA00022454"/>
    </source>
</evidence>
<proteinExistence type="inferred from homology"/>
<dbReference type="Gene3D" id="3.40.50.300">
    <property type="entry name" value="P-loop containing nucleotide triphosphate hydrolases"/>
    <property type="match status" value="2"/>
</dbReference>
<sequence>MSKRKSISTHDKSTKRARPVEEEEDSEDVLPSGDVSDVGIVKSITLNNFMCHANLGPFAFGSNVNFIVGKNGSGKSAILTGLIVALGGNAQATNRGSSLKGFVKEGESFAVVSITLNNIGKDAYKPEVYGQAIVIDQKITREGIRTYKLKSQSGHIISTKKEDLVTILDYYNIQVNNPVTILTQEMSKYFLHSKGGAEKYKFFMKATQLEQMKDDFVHIKSTKSVTVDKVEQHSECLKDLKRDFLEKEDRYKSLASVNEMYTKLEELKKQMAWALVAEVEKEFEPMKEKLESDRCATNKFNEKVDEWKVSLSLAIFLEGLQKSIDANRRQLQSMESSRSNRLQRFGDQMPALLAAIDEAHKKGQFKHRPRGPLGKPCLKDPELALSIEICLKNLVQAFTCDNYVDERVLKSLMTKVLQHGRRPAIITSRFFPKVHDTHRRAVNHPDYPSVLQALEIEDPVVANCLIDQRAIECILLIKNRTEARRVMQGRNPPQNCTSAFSVEGDQIFTNRSYTADQTRANFLSKDVEEGIRSVGMCIFFKEVAFRKCLSRHSAVNALSQEEDLQEIIAKISSKRVEYDEARVQMAELKSAFENAEQEYKQHKQLINTAAEEADVKKEELSKTDQEVMKCKHHEKHYEERRNAHLCSIKTLENNVASKEKELQESIAKAKEICPEQLVVRRTARSLDVEITRLKVKIATQREHQGDREEIVREYHEALESYANKAQQIKNLNNFIKCLDRVMDQRLYAYTVLRRFVSARCKYYFDSMLAQRGFTGNMTFDHKNETLSVSVQPGQGNKADLNDMRCLSGGERSFSTVCFVLSLWPITEAPFRCLDEFDVYMDMVNRSISIAMMLKVADSQRKRQFIFLTPQSMSSLPECKRIHIVQLNDPVRGQTQMEQEEEGP</sequence>
<dbReference type="GO" id="GO:0000724">
    <property type="term" value="P:double-strand break repair via homologous recombination"/>
    <property type="evidence" value="ECO:0007669"/>
    <property type="project" value="TreeGrafter"/>
</dbReference>
<evidence type="ECO:0000256" key="11">
    <source>
        <dbReference type="ARBA" id="ARBA00023242"/>
    </source>
</evidence>
<dbReference type="GeneTree" id="ENSGT00550000074816"/>
<name>A0A674PF25_TAKRU</name>
<dbReference type="PANTHER" id="PTHR19306">
    <property type="entry name" value="STRUCTURAL MAINTENANCE OF CHROMOSOMES 5,6 SMC5, SMC6"/>
    <property type="match status" value="1"/>
</dbReference>
<keyword evidence="6" id="KW-0227">DNA damage</keyword>
<evidence type="ECO:0000313" key="19">
    <source>
        <dbReference type="Proteomes" id="UP000005226"/>
    </source>
</evidence>
<evidence type="ECO:0000259" key="17">
    <source>
        <dbReference type="Pfam" id="PF02463"/>
    </source>
</evidence>
<reference evidence="18 19" key="1">
    <citation type="journal article" date="2011" name="Genome Biol. Evol.">
        <title>Integration of the genetic map and genome assembly of fugu facilitates insights into distinct features of genome evolution in teleosts and mammals.</title>
        <authorList>
            <person name="Kai W."/>
            <person name="Kikuchi K."/>
            <person name="Tohari S."/>
            <person name="Chew A.K."/>
            <person name="Tay A."/>
            <person name="Fujiwara A."/>
            <person name="Hosoya S."/>
            <person name="Suetake H."/>
            <person name="Naruse K."/>
            <person name="Brenner S."/>
            <person name="Suzuki Y."/>
            <person name="Venkatesh B."/>
        </authorList>
    </citation>
    <scope>NUCLEOTIDE SEQUENCE [LARGE SCALE GENOMIC DNA]</scope>
</reference>
<evidence type="ECO:0000256" key="5">
    <source>
        <dbReference type="ARBA" id="ARBA00022741"/>
    </source>
</evidence>
<evidence type="ECO:0000256" key="6">
    <source>
        <dbReference type="ARBA" id="ARBA00022763"/>
    </source>
</evidence>
<evidence type="ECO:0000256" key="8">
    <source>
        <dbReference type="ARBA" id="ARBA00023054"/>
    </source>
</evidence>
<feature type="compositionally biased region" description="Basic and acidic residues" evidence="16">
    <location>
        <begin position="8"/>
        <end position="20"/>
    </location>
</feature>
<keyword evidence="5" id="KW-0547">Nucleotide-binding</keyword>
<dbReference type="SUPFAM" id="SSF52540">
    <property type="entry name" value="P-loop containing nucleoside triphosphate hydrolases"/>
    <property type="match status" value="2"/>
</dbReference>
<evidence type="ECO:0000256" key="7">
    <source>
        <dbReference type="ARBA" id="ARBA00022840"/>
    </source>
</evidence>
<reference evidence="18" key="3">
    <citation type="submission" date="2025-09" db="UniProtKB">
        <authorList>
            <consortium name="Ensembl"/>
        </authorList>
    </citation>
    <scope>IDENTIFICATION</scope>
</reference>
<comment type="subunit">
    <text evidence="13">Forms a heterodimer with smc5. Component of the SMC5-SMC6 complex which consists at least of smc5, smc6, nsmce2, nsmce1 and nsmce4a.</text>
</comment>
<evidence type="ECO:0000313" key="18">
    <source>
        <dbReference type="Ensembl" id="ENSTRUP00000084179.1"/>
    </source>
</evidence>
<dbReference type="InterPro" id="IPR027417">
    <property type="entry name" value="P-loop_NTPase"/>
</dbReference>
<evidence type="ECO:0000256" key="2">
    <source>
        <dbReference type="ARBA" id="ARBA00004286"/>
    </source>
</evidence>
<comment type="function">
    <text evidence="12">Core component of the SMC5-SMC6 complex, a complex involved in repair of DNA double-strand breaks by homologous recombination. The complex may promote sister chromatid homologous recombination by recruiting the SMC1-SMC3 cohesin complex to double-strand breaks. The complex is required for telomere maintenance via recombination and mediates sumoylation of shelterin complex (telosome) components.</text>
</comment>
<protein>
    <recommendedName>
        <fullName evidence="14">Structural maintenance of chromosomes protein 6</fullName>
    </recommendedName>
</protein>
<reference evidence="18" key="2">
    <citation type="submission" date="2025-08" db="UniProtKB">
        <authorList>
            <consortium name="Ensembl"/>
        </authorList>
    </citation>
    <scope>IDENTIFICATION</scope>
</reference>
<evidence type="ECO:0000256" key="14">
    <source>
        <dbReference type="ARBA" id="ARBA00069480"/>
    </source>
</evidence>
<dbReference type="Ensembl" id="ENSTRUT00000061472.1">
    <property type="protein sequence ID" value="ENSTRUP00000084179.1"/>
    <property type="gene ID" value="ENSTRUG00000028469.1"/>
</dbReference>
<evidence type="ECO:0000256" key="13">
    <source>
        <dbReference type="ARBA" id="ARBA00064605"/>
    </source>
</evidence>
<dbReference type="GO" id="GO:0030915">
    <property type="term" value="C:Smc5-Smc6 complex"/>
    <property type="evidence" value="ECO:0007669"/>
    <property type="project" value="TreeGrafter"/>
</dbReference>
<dbReference type="FunFam" id="3.40.50.300:FF:000959">
    <property type="entry name" value="structural maintenance of chromosomes protein 6"/>
    <property type="match status" value="1"/>
</dbReference>
<evidence type="ECO:0000256" key="10">
    <source>
        <dbReference type="ARBA" id="ARBA00023204"/>
    </source>
</evidence>
<evidence type="ECO:0000256" key="9">
    <source>
        <dbReference type="ARBA" id="ARBA00023172"/>
    </source>
</evidence>
<keyword evidence="11" id="KW-0539">Nucleus</keyword>
<feature type="domain" description="RecF/RecN/SMC N-terminal" evidence="17">
    <location>
        <begin position="41"/>
        <end position="869"/>
    </location>
</feature>
<keyword evidence="8 15" id="KW-0175">Coiled coil</keyword>
<dbReference type="InterPro" id="IPR003395">
    <property type="entry name" value="RecF/RecN/SMC_N"/>
</dbReference>
<dbReference type="PANTHER" id="PTHR19306:SF7">
    <property type="entry name" value="SI:DKEY-119F1.1"/>
    <property type="match status" value="1"/>
</dbReference>
<dbReference type="Proteomes" id="UP000005226">
    <property type="component" value="Chromosome 16"/>
</dbReference>
<feature type="coiled-coil region" evidence="15">
    <location>
        <begin position="571"/>
        <end position="668"/>
    </location>
</feature>
<keyword evidence="9" id="KW-0233">DNA recombination</keyword>
<evidence type="ECO:0000256" key="16">
    <source>
        <dbReference type="SAM" id="MobiDB-lite"/>
    </source>
</evidence>
<dbReference type="GO" id="GO:0005634">
    <property type="term" value="C:nucleus"/>
    <property type="evidence" value="ECO:0007669"/>
    <property type="project" value="UniProtKB-SubCell"/>
</dbReference>
<keyword evidence="19" id="KW-1185">Reference proteome</keyword>
<dbReference type="AlphaFoldDB" id="A0A674PF25"/>
<dbReference type="GO" id="GO:0035861">
    <property type="term" value="C:site of double-strand break"/>
    <property type="evidence" value="ECO:0007669"/>
    <property type="project" value="TreeGrafter"/>
</dbReference>
<dbReference type="GO" id="GO:0005524">
    <property type="term" value="F:ATP binding"/>
    <property type="evidence" value="ECO:0007669"/>
    <property type="project" value="UniProtKB-KW"/>
</dbReference>
<comment type="similarity">
    <text evidence="3">Belongs to the SMC family. SMC6 subfamily.</text>
</comment>
<dbReference type="GO" id="GO:0003684">
    <property type="term" value="F:damaged DNA binding"/>
    <property type="evidence" value="ECO:0007669"/>
    <property type="project" value="TreeGrafter"/>
</dbReference>
<keyword evidence="4" id="KW-0158">Chromosome</keyword>